<sequence>MAHPSLPGGRRAWHLRPCVRIAPVFSAAAAQIAGLNGIPVRANVTADRSMLTGLLSEPVLLNVGALGLGTLVPRVHDHWCAAAQGRAIAR</sequence>
<evidence type="ECO:0000313" key="2">
    <source>
        <dbReference type="Proteomes" id="UP000006820"/>
    </source>
</evidence>
<reference evidence="1 2" key="1">
    <citation type="journal article" date="2004" name="Proc. Natl. Acad. Sci. U.S.A.">
        <title>The complete genomic sequence of Nocardia farcinica IFM 10152.</title>
        <authorList>
            <person name="Ishikawa J."/>
            <person name="Yamashita A."/>
            <person name="Mikami Y."/>
            <person name="Hoshino Y."/>
            <person name="Kurita H."/>
            <person name="Hotta K."/>
            <person name="Shiba T."/>
            <person name="Hattori M."/>
        </authorList>
    </citation>
    <scope>NUCLEOTIDE SEQUENCE [LARGE SCALE GENOMIC DNA]</scope>
    <source>
        <strain evidence="1 2">IFM 10152</strain>
    </source>
</reference>
<accession>Q5Z398</accession>
<dbReference type="Proteomes" id="UP000006820">
    <property type="component" value="Chromosome"/>
</dbReference>
<gene>
    <name evidence="1" type="ordered locus">NFA_2510</name>
</gene>
<name>Q5Z398_NOCFA</name>
<dbReference type="AlphaFoldDB" id="Q5Z398"/>
<dbReference type="KEGG" id="nfa:NFA_2510"/>
<keyword evidence="2" id="KW-1185">Reference proteome</keyword>
<proteinExistence type="predicted"/>
<protein>
    <submittedName>
        <fullName evidence="1">Uncharacterized protein</fullName>
    </submittedName>
</protein>
<dbReference type="EMBL" id="AP006618">
    <property type="protein sequence ID" value="BAD55093.1"/>
    <property type="molecule type" value="Genomic_DNA"/>
</dbReference>
<organism evidence="1 2">
    <name type="scientific">Nocardia farcinica (strain IFM 10152)</name>
    <dbReference type="NCBI Taxonomy" id="247156"/>
    <lineage>
        <taxon>Bacteria</taxon>
        <taxon>Bacillati</taxon>
        <taxon>Actinomycetota</taxon>
        <taxon>Actinomycetes</taxon>
        <taxon>Mycobacteriales</taxon>
        <taxon>Nocardiaceae</taxon>
        <taxon>Nocardia</taxon>
    </lineage>
</organism>
<dbReference type="HOGENOM" id="CLU_2437864_0_0_11"/>
<dbReference type="STRING" id="247156.NFA_2510"/>
<evidence type="ECO:0000313" key="1">
    <source>
        <dbReference type="EMBL" id="BAD55093.1"/>
    </source>
</evidence>